<dbReference type="AlphaFoldDB" id="A0A1C2I4F0"/>
<reference evidence="2" key="1">
    <citation type="journal article" date="2016" name="Int. J. Mol. Sci.">
        <title>Comparative genomics of the extreme acidophile Acidithiobacillus thiooxidans reveals intraspecific divergence and niche adaptation.</title>
        <authorList>
            <person name="Zhang X."/>
            <person name="Feng X."/>
            <person name="Tao J."/>
            <person name="Ma L."/>
            <person name="Xiao Y."/>
            <person name="Liang Y."/>
            <person name="Liu X."/>
            <person name="Yin H."/>
        </authorList>
    </citation>
    <scope>NUCLEOTIDE SEQUENCE [LARGE SCALE GENOMIC DNA]</scope>
    <source>
        <strain evidence="2">DXS-W</strain>
    </source>
</reference>
<evidence type="ECO:0000313" key="3">
    <source>
        <dbReference type="Proteomes" id="UP000095008"/>
    </source>
</evidence>
<comment type="caution">
    <text evidence="2">The sequence shown here is derived from an EMBL/GenBank/DDBJ whole genome shotgun (WGS) entry which is preliminary data.</text>
</comment>
<organism evidence="2 3">
    <name type="scientific">Acidithiobacillus thiooxidans</name>
    <name type="common">Thiobacillus thiooxidans</name>
    <dbReference type="NCBI Taxonomy" id="930"/>
    <lineage>
        <taxon>Bacteria</taxon>
        <taxon>Pseudomonadati</taxon>
        <taxon>Pseudomonadota</taxon>
        <taxon>Acidithiobacillia</taxon>
        <taxon>Acidithiobacillales</taxon>
        <taxon>Acidithiobacillaceae</taxon>
        <taxon>Acidithiobacillus</taxon>
    </lineage>
</organism>
<sequence length="153" mass="17653">MQAQYALPDLKTVPYAMMPRRAELLAMAETYERFGKTMEIAVNTQGAVVRKMFLTVAMRTRDFVMETRRDAESWVDRIMTVMDQQLQRFEAQTEEELQALQQIAKAVEFVETRVQQLEQALMEVQSKEERLNQAAFPFMKLMAADIMASSAST</sequence>
<evidence type="ECO:0000313" key="2">
    <source>
        <dbReference type="EMBL" id="OCX70885.1"/>
    </source>
</evidence>
<name>A0A1C2I4F0_ACITH</name>
<keyword evidence="3" id="KW-1185">Reference proteome</keyword>
<gene>
    <name evidence="2" type="ORF">A6M23_13085</name>
</gene>
<feature type="coiled-coil region" evidence="1">
    <location>
        <begin position="100"/>
        <end position="134"/>
    </location>
</feature>
<protein>
    <submittedName>
        <fullName evidence="2">Uncharacterized protein</fullName>
    </submittedName>
</protein>
<keyword evidence="1" id="KW-0175">Coiled coil</keyword>
<evidence type="ECO:0000256" key="1">
    <source>
        <dbReference type="SAM" id="Coils"/>
    </source>
</evidence>
<accession>A0A1C2I4F0</accession>
<dbReference type="EMBL" id="LWRY01000152">
    <property type="protein sequence ID" value="OCX70885.1"/>
    <property type="molecule type" value="Genomic_DNA"/>
</dbReference>
<dbReference type="Proteomes" id="UP000095008">
    <property type="component" value="Unassembled WGS sequence"/>
</dbReference>
<proteinExistence type="predicted"/>